<organism evidence="2 3">
    <name type="scientific">Oceanobacillus piezotolerans</name>
    <dbReference type="NCBI Taxonomy" id="2448030"/>
    <lineage>
        <taxon>Bacteria</taxon>
        <taxon>Bacillati</taxon>
        <taxon>Bacillota</taxon>
        <taxon>Bacilli</taxon>
        <taxon>Bacillales</taxon>
        <taxon>Bacillaceae</taxon>
        <taxon>Oceanobacillus</taxon>
    </lineage>
</organism>
<evidence type="ECO:0000313" key="3">
    <source>
        <dbReference type="Proteomes" id="UP000270219"/>
    </source>
</evidence>
<dbReference type="OrthoDB" id="2361087at2"/>
<dbReference type="AlphaFoldDB" id="A0A498D9X7"/>
<dbReference type="Gene3D" id="2.60.300.12">
    <property type="entry name" value="HesB-like domain"/>
    <property type="match status" value="1"/>
</dbReference>
<sequence length="109" mass="12418">MQLSITPIAEEKLKELRNNDSSYLLLWYDTDGCGCGVNGLPTIRFTNEKQPFHVQVSNAVYPTIIAKQQAVFFAEDMKLDYKNGSFRLTTSEEMLNPFIPVQSILEKKV</sequence>
<dbReference type="InterPro" id="IPR000361">
    <property type="entry name" value="ATAP_core_dom"/>
</dbReference>
<dbReference type="RefSeq" id="WP_121521041.1">
    <property type="nucleotide sequence ID" value="NZ_RCHR01000001.1"/>
</dbReference>
<dbReference type="SUPFAM" id="SSF89360">
    <property type="entry name" value="HesB-like domain"/>
    <property type="match status" value="1"/>
</dbReference>
<reference evidence="2 3" key="1">
    <citation type="submission" date="2018-10" db="EMBL/GenBank/DDBJ databases">
        <title>Oceanobacillus sp. YLB-02 draft genome.</title>
        <authorList>
            <person name="Yu L."/>
        </authorList>
    </citation>
    <scope>NUCLEOTIDE SEQUENCE [LARGE SCALE GENOMIC DNA]</scope>
    <source>
        <strain evidence="2 3">YLB-02</strain>
    </source>
</reference>
<accession>A0A498D9X7</accession>
<evidence type="ECO:0000313" key="2">
    <source>
        <dbReference type="EMBL" id="RLL48143.1"/>
    </source>
</evidence>
<dbReference type="EMBL" id="RCHR01000001">
    <property type="protein sequence ID" value="RLL48143.1"/>
    <property type="molecule type" value="Genomic_DNA"/>
</dbReference>
<evidence type="ECO:0000259" key="1">
    <source>
        <dbReference type="Pfam" id="PF01521"/>
    </source>
</evidence>
<keyword evidence="3" id="KW-1185">Reference proteome</keyword>
<feature type="domain" description="Core" evidence="1">
    <location>
        <begin position="1"/>
        <end position="99"/>
    </location>
</feature>
<protein>
    <submittedName>
        <fullName evidence="2">Iron-sulfur cluster biosynthesis family protein</fullName>
    </submittedName>
</protein>
<dbReference type="InterPro" id="IPR035903">
    <property type="entry name" value="HesB-like_dom_sf"/>
</dbReference>
<name>A0A498D9X7_9BACI</name>
<comment type="caution">
    <text evidence="2">The sequence shown here is derived from an EMBL/GenBank/DDBJ whole genome shotgun (WGS) entry which is preliminary data.</text>
</comment>
<gene>
    <name evidence="2" type="ORF">D8M04_02390</name>
</gene>
<dbReference type="Proteomes" id="UP000270219">
    <property type="component" value="Unassembled WGS sequence"/>
</dbReference>
<dbReference type="Pfam" id="PF01521">
    <property type="entry name" value="Fe-S_biosyn"/>
    <property type="match status" value="1"/>
</dbReference>
<proteinExistence type="predicted"/>